<dbReference type="OrthoDB" id="2356263at2"/>
<evidence type="ECO:0000256" key="2">
    <source>
        <dbReference type="PROSITE-ProRule" id="PRU00335"/>
    </source>
</evidence>
<dbReference type="Pfam" id="PF00440">
    <property type="entry name" value="TetR_N"/>
    <property type="match status" value="1"/>
</dbReference>
<sequence length="211" mass="22971">MSAVSPGDQKRARARILDAAEEQFAEAGFDGTSLRQIALRANVPVPLVGYHFGSKLGLYRAIFEAGVPAILDQRAAGMALADAEKDPVRRLEMIMRAILGPMLRLRNAEGKGFFAKMLAREVNDPSAAERGILEELLDPIARDMIALLEELMPGRSKADAGWAYQIIVGTMFFVMADQGRIARMTDGACNPDDAESTLSHIIKFLLPGVRS</sequence>
<comment type="caution">
    <text evidence="4">The sequence shown here is derived from an EMBL/GenBank/DDBJ whole genome shotgun (WGS) entry which is preliminary data.</text>
</comment>
<dbReference type="InterPro" id="IPR001647">
    <property type="entry name" value="HTH_TetR"/>
</dbReference>
<dbReference type="SUPFAM" id="SSF46689">
    <property type="entry name" value="Homeodomain-like"/>
    <property type="match status" value="1"/>
</dbReference>
<evidence type="ECO:0000256" key="1">
    <source>
        <dbReference type="ARBA" id="ARBA00023125"/>
    </source>
</evidence>
<organism evidence="4 5">
    <name type="scientific">Sphingobium fluviale</name>
    <dbReference type="NCBI Taxonomy" id="2506423"/>
    <lineage>
        <taxon>Bacteria</taxon>
        <taxon>Pseudomonadati</taxon>
        <taxon>Pseudomonadota</taxon>
        <taxon>Alphaproteobacteria</taxon>
        <taxon>Sphingomonadales</taxon>
        <taxon>Sphingomonadaceae</taxon>
        <taxon>Sphingobium</taxon>
    </lineage>
</organism>
<evidence type="ECO:0000313" key="5">
    <source>
        <dbReference type="Proteomes" id="UP000290958"/>
    </source>
</evidence>
<keyword evidence="5" id="KW-1185">Reference proteome</keyword>
<dbReference type="AlphaFoldDB" id="A0A4Q1KI75"/>
<feature type="DNA-binding region" description="H-T-H motif" evidence="2">
    <location>
        <begin position="33"/>
        <end position="52"/>
    </location>
</feature>
<dbReference type="GO" id="GO:0000976">
    <property type="term" value="F:transcription cis-regulatory region binding"/>
    <property type="evidence" value="ECO:0007669"/>
    <property type="project" value="TreeGrafter"/>
</dbReference>
<dbReference type="InterPro" id="IPR050109">
    <property type="entry name" value="HTH-type_TetR-like_transc_reg"/>
</dbReference>
<dbReference type="PANTHER" id="PTHR30055:SF235">
    <property type="entry name" value="TRANSCRIPTIONAL REGULATORY PROTEIN"/>
    <property type="match status" value="1"/>
</dbReference>
<gene>
    <name evidence="4" type="ORF">EQG66_08995</name>
</gene>
<proteinExistence type="predicted"/>
<protein>
    <submittedName>
        <fullName evidence="4">DUF1956 domain-containing protein</fullName>
    </submittedName>
</protein>
<name>A0A4Q1KI75_9SPHN</name>
<dbReference type="InterPro" id="IPR009057">
    <property type="entry name" value="Homeodomain-like_sf"/>
</dbReference>
<accession>A0A4Q1KI75</accession>
<dbReference type="InterPro" id="IPR041586">
    <property type="entry name" value="PsrA_TetR_C"/>
</dbReference>
<dbReference type="PRINTS" id="PR00455">
    <property type="entry name" value="HTHTETR"/>
</dbReference>
<feature type="domain" description="HTH tetR-type" evidence="3">
    <location>
        <begin position="10"/>
        <end position="70"/>
    </location>
</feature>
<dbReference type="InterPro" id="IPR036271">
    <property type="entry name" value="Tet_transcr_reg_TetR-rel_C_sf"/>
</dbReference>
<dbReference type="GO" id="GO:0003700">
    <property type="term" value="F:DNA-binding transcription factor activity"/>
    <property type="evidence" value="ECO:0007669"/>
    <property type="project" value="TreeGrafter"/>
</dbReference>
<dbReference type="RefSeq" id="WP_129404257.1">
    <property type="nucleotide sequence ID" value="NZ_SBKP01000007.1"/>
</dbReference>
<dbReference type="Gene3D" id="1.10.357.10">
    <property type="entry name" value="Tetracycline Repressor, domain 2"/>
    <property type="match status" value="1"/>
</dbReference>
<evidence type="ECO:0000313" key="4">
    <source>
        <dbReference type="EMBL" id="RXR28839.1"/>
    </source>
</evidence>
<dbReference type="PROSITE" id="PS50977">
    <property type="entry name" value="HTH_TETR_2"/>
    <property type="match status" value="1"/>
</dbReference>
<dbReference type="Proteomes" id="UP000290958">
    <property type="component" value="Unassembled WGS sequence"/>
</dbReference>
<reference evidence="5" key="1">
    <citation type="submission" date="2019-01" db="EMBL/GenBank/DDBJ databases">
        <title>Cytophagaceae bacterium strain CAR-16.</title>
        <authorList>
            <person name="Chen W.-M."/>
        </authorList>
    </citation>
    <scope>NUCLEOTIDE SEQUENCE [LARGE SCALE GENOMIC DNA]</scope>
    <source>
        <strain evidence="5">CHR27</strain>
    </source>
</reference>
<dbReference type="SUPFAM" id="SSF48498">
    <property type="entry name" value="Tetracyclin repressor-like, C-terminal domain"/>
    <property type="match status" value="1"/>
</dbReference>
<dbReference type="EMBL" id="SBKP01000007">
    <property type="protein sequence ID" value="RXR28839.1"/>
    <property type="molecule type" value="Genomic_DNA"/>
</dbReference>
<keyword evidence="1 2" id="KW-0238">DNA-binding</keyword>
<evidence type="ECO:0000259" key="3">
    <source>
        <dbReference type="PROSITE" id="PS50977"/>
    </source>
</evidence>
<dbReference type="PANTHER" id="PTHR30055">
    <property type="entry name" value="HTH-TYPE TRANSCRIPTIONAL REGULATOR RUTR"/>
    <property type="match status" value="1"/>
</dbReference>
<dbReference type="Pfam" id="PF17939">
    <property type="entry name" value="TetR_C_30"/>
    <property type="match status" value="1"/>
</dbReference>